<dbReference type="PANTHER" id="PTHR33048">
    <property type="entry name" value="PTH11-LIKE INTEGRAL MEMBRANE PROTEIN (AFU_ORTHOLOGUE AFUA_5G11245)"/>
    <property type="match status" value="1"/>
</dbReference>
<evidence type="ECO:0000256" key="6">
    <source>
        <dbReference type="SAM" id="Phobius"/>
    </source>
</evidence>
<keyword evidence="4 6" id="KW-0472">Membrane</keyword>
<protein>
    <recommendedName>
        <fullName evidence="7">Rhodopsin domain-containing protein</fullName>
    </recommendedName>
</protein>
<name>A0A2J6Q6H8_9HELO</name>
<dbReference type="Pfam" id="PF20684">
    <property type="entry name" value="Fung_rhodopsin"/>
    <property type="match status" value="1"/>
</dbReference>
<dbReference type="STRING" id="1745343.A0A2J6Q6H8"/>
<comment type="similarity">
    <text evidence="5">Belongs to the SAT4 family.</text>
</comment>
<feature type="transmembrane region" description="Helical" evidence="6">
    <location>
        <begin position="108"/>
        <end position="132"/>
    </location>
</feature>
<evidence type="ECO:0000259" key="7">
    <source>
        <dbReference type="Pfam" id="PF20684"/>
    </source>
</evidence>
<evidence type="ECO:0000313" key="9">
    <source>
        <dbReference type="Proteomes" id="UP000235672"/>
    </source>
</evidence>
<feature type="transmembrane region" description="Helical" evidence="6">
    <location>
        <begin position="185"/>
        <end position="213"/>
    </location>
</feature>
<feature type="transmembrane region" description="Helical" evidence="6">
    <location>
        <begin position="58"/>
        <end position="80"/>
    </location>
</feature>
<reference evidence="8 9" key="1">
    <citation type="submission" date="2016-05" db="EMBL/GenBank/DDBJ databases">
        <title>A degradative enzymes factory behind the ericoid mycorrhizal symbiosis.</title>
        <authorList>
            <consortium name="DOE Joint Genome Institute"/>
            <person name="Martino E."/>
            <person name="Morin E."/>
            <person name="Grelet G."/>
            <person name="Kuo A."/>
            <person name="Kohler A."/>
            <person name="Daghino S."/>
            <person name="Barry K."/>
            <person name="Choi C."/>
            <person name="Cichocki N."/>
            <person name="Clum A."/>
            <person name="Copeland A."/>
            <person name="Hainaut M."/>
            <person name="Haridas S."/>
            <person name="Labutti K."/>
            <person name="Lindquist E."/>
            <person name="Lipzen A."/>
            <person name="Khouja H.-R."/>
            <person name="Murat C."/>
            <person name="Ohm R."/>
            <person name="Olson A."/>
            <person name="Spatafora J."/>
            <person name="Veneault-Fourrey C."/>
            <person name="Henrissat B."/>
            <person name="Grigoriev I."/>
            <person name="Martin F."/>
            <person name="Perotto S."/>
        </authorList>
    </citation>
    <scope>NUCLEOTIDE SEQUENCE [LARGE SCALE GENOMIC DNA]</scope>
    <source>
        <strain evidence="8 9">UAMH 7357</strain>
    </source>
</reference>
<gene>
    <name evidence="8" type="ORF">NA56DRAFT_100794</name>
</gene>
<dbReference type="EMBL" id="KZ613479">
    <property type="protein sequence ID" value="PMD21814.1"/>
    <property type="molecule type" value="Genomic_DNA"/>
</dbReference>
<keyword evidence="3 6" id="KW-1133">Transmembrane helix</keyword>
<dbReference type="GO" id="GO:0016020">
    <property type="term" value="C:membrane"/>
    <property type="evidence" value="ECO:0007669"/>
    <property type="project" value="UniProtKB-SubCell"/>
</dbReference>
<sequence length="234" mass="25715">MASYFDASTLEGFDLSSHDTVTKGLVFNSLVCMAVVVLVTTLRLYARHSIKHAAGLDDYFAAAAAASAVVLSTCCLFAAAQGLGKHIWDLGIDIQSPSSDRASLRISIPLYICYLSYLAGNTLVKCSIIASYYRLFPGQTFRRLLLVLSGLVVLTCISSILAIIFECYPIQSSWDWFSPIVKCINILRFFFVSSMISTVTDIIIWGCPLPQLFGLQMKPRRKFQLVLLFGAGAL</sequence>
<proteinExistence type="inferred from homology"/>
<comment type="subcellular location">
    <subcellularLocation>
        <location evidence="1">Membrane</location>
        <topology evidence="1">Multi-pass membrane protein</topology>
    </subcellularLocation>
</comment>
<feature type="transmembrane region" description="Helical" evidence="6">
    <location>
        <begin position="25"/>
        <end position="46"/>
    </location>
</feature>
<dbReference type="InterPro" id="IPR052337">
    <property type="entry name" value="SAT4-like"/>
</dbReference>
<keyword evidence="2 6" id="KW-0812">Transmembrane</keyword>
<dbReference type="AlphaFoldDB" id="A0A2J6Q6H8"/>
<feature type="domain" description="Rhodopsin" evidence="7">
    <location>
        <begin position="42"/>
        <end position="233"/>
    </location>
</feature>
<accession>A0A2J6Q6H8</accession>
<evidence type="ECO:0000256" key="1">
    <source>
        <dbReference type="ARBA" id="ARBA00004141"/>
    </source>
</evidence>
<evidence type="ECO:0000256" key="3">
    <source>
        <dbReference type="ARBA" id="ARBA00022989"/>
    </source>
</evidence>
<evidence type="ECO:0000256" key="5">
    <source>
        <dbReference type="ARBA" id="ARBA00038359"/>
    </source>
</evidence>
<dbReference type="PANTHER" id="PTHR33048:SF123">
    <property type="entry name" value="INTEGRAL MEMBRANE PROTEIN"/>
    <property type="match status" value="1"/>
</dbReference>
<dbReference type="InterPro" id="IPR049326">
    <property type="entry name" value="Rhodopsin_dom_fungi"/>
</dbReference>
<evidence type="ECO:0000256" key="4">
    <source>
        <dbReference type="ARBA" id="ARBA00023136"/>
    </source>
</evidence>
<evidence type="ECO:0000313" key="8">
    <source>
        <dbReference type="EMBL" id="PMD21814.1"/>
    </source>
</evidence>
<feature type="transmembrane region" description="Helical" evidence="6">
    <location>
        <begin position="144"/>
        <end position="165"/>
    </location>
</feature>
<dbReference type="OrthoDB" id="5401779at2759"/>
<evidence type="ECO:0000256" key="2">
    <source>
        <dbReference type="ARBA" id="ARBA00022692"/>
    </source>
</evidence>
<keyword evidence="9" id="KW-1185">Reference proteome</keyword>
<organism evidence="8 9">
    <name type="scientific">Hyaloscypha hepaticicola</name>
    <dbReference type="NCBI Taxonomy" id="2082293"/>
    <lineage>
        <taxon>Eukaryota</taxon>
        <taxon>Fungi</taxon>
        <taxon>Dikarya</taxon>
        <taxon>Ascomycota</taxon>
        <taxon>Pezizomycotina</taxon>
        <taxon>Leotiomycetes</taxon>
        <taxon>Helotiales</taxon>
        <taxon>Hyaloscyphaceae</taxon>
        <taxon>Hyaloscypha</taxon>
    </lineage>
</organism>
<dbReference type="Proteomes" id="UP000235672">
    <property type="component" value="Unassembled WGS sequence"/>
</dbReference>